<proteinExistence type="predicted"/>
<accession>A0A4D9DPB5</accession>
<dbReference type="EMBL" id="QXTE01000335">
    <property type="protein sequence ID" value="TFJ99320.1"/>
    <property type="molecule type" value="Genomic_DNA"/>
</dbReference>
<name>A0A4D9DPB5_9SAUR</name>
<evidence type="ECO:0000313" key="2">
    <source>
        <dbReference type="EMBL" id="TFJ99320.1"/>
    </source>
</evidence>
<keyword evidence="3" id="KW-1185">Reference proteome</keyword>
<dbReference type="Proteomes" id="UP000297703">
    <property type="component" value="Unassembled WGS sequence"/>
</dbReference>
<reference evidence="2 3" key="2">
    <citation type="submission" date="2019-04" db="EMBL/GenBank/DDBJ databases">
        <title>The genome sequence of big-headed turtle.</title>
        <authorList>
            <person name="Gong S."/>
        </authorList>
    </citation>
    <scope>NUCLEOTIDE SEQUENCE [LARGE SCALE GENOMIC DNA]</scope>
    <source>
        <strain evidence="2">DO16091913</strain>
        <tissue evidence="2">Muscle</tissue>
    </source>
</reference>
<protein>
    <submittedName>
        <fullName evidence="2">Transcriptional repressor CTCF</fullName>
    </submittedName>
</protein>
<feature type="region of interest" description="Disordered" evidence="1">
    <location>
        <begin position="1"/>
        <end position="21"/>
    </location>
</feature>
<dbReference type="AlphaFoldDB" id="A0A4D9DPB5"/>
<evidence type="ECO:0000313" key="3">
    <source>
        <dbReference type="Proteomes" id="UP000297703"/>
    </source>
</evidence>
<gene>
    <name evidence="2" type="ORF">DR999_PMT18628</name>
</gene>
<sequence length="99" mass="10185">MGRPMPVPPMRQRSPGGVGVAGITPVRSCVGGTQCREGREEAPIACPPCVPGGGGTGRPPTPTLKVRMDSIGRFQARLQALKPQGKGLGIQCPSVQKGN</sequence>
<comment type="caution">
    <text evidence="2">The sequence shown here is derived from an EMBL/GenBank/DDBJ whole genome shotgun (WGS) entry which is preliminary data.</text>
</comment>
<evidence type="ECO:0000256" key="1">
    <source>
        <dbReference type="SAM" id="MobiDB-lite"/>
    </source>
</evidence>
<organism evidence="2 3">
    <name type="scientific">Platysternon megacephalum</name>
    <name type="common">big-headed turtle</name>
    <dbReference type="NCBI Taxonomy" id="55544"/>
    <lineage>
        <taxon>Eukaryota</taxon>
        <taxon>Metazoa</taxon>
        <taxon>Chordata</taxon>
        <taxon>Craniata</taxon>
        <taxon>Vertebrata</taxon>
        <taxon>Euteleostomi</taxon>
        <taxon>Archelosauria</taxon>
        <taxon>Testudinata</taxon>
        <taxon>Testudines</taxon>
        <taxon>Cryptodira</taxon>
        <taxon>Durocryptodira</taxon>
        <taxon>Testudinoidea</taxon>
        <taxon>Platysternidae</taxon>
        <taxon>Platysternon</taxon>
    </lineage>
</organism>
<reference evidence="2 3" key="1">
    <citation type="submission" date="2019-04" db="EMBL/GenBank/DDBJ databases">
        <title>Draft genome of the big-headed turtle Platysternon megacephalum.</title>
        <authorList>
            <person name="Gong S."/>
        </authorList>
    </citation>
    <scope>NUCLEOTIDE SEQUENCE [LARGE SCALE GENOMIC DNA]</scope>
    <source>
        <strain evidence="2">DO16091913</strain>
        <tissue evidence="2">Muscle</tissue>
    </source>
</reference>